<evidence type="ECO:0000313" key="2">
    <source>
        <dbReference type="EMBL" id="RAL21439.1"/>
    </source>
</evidence>
<proteinExistence type="predicted"/>
<reference evidence="2 3" key="1">
    <citation type="submission" date="2018-06" db="EMBL/GenBank/DDBJ databases">
        <title>Thermoflavimicrobium daqus sp. nov., a thermophilic microbe isolated from Moutai-flavour Daqu.</title>
        <authorList>
            <person name="Wang X."/>
            <person name="Zhou H."/>
        </authorList>
    </citation>
    <scope>NUCLEOTIDE SEQUENCE [LARGE SCALE GENOMIC DNA]</scope>
    <source>
        <strain evidence="2 3">FBKL4.011</strain>
    </source>
</reference>
<organism evidence="2 3">
    <name type="scientific">Thermoflavimicrobium daqui</name>
    <dbReference type="NCBI Taxonomy" id="2137476"/>
    <lineage>
        <taxon>Bacteria</taxon>
        <taxon>Bacillati</taxon>
        <taxon>Bacillota</taxon>
        <taxon>Bacilli</taxon>
        <taxon>Bacillales</taxon>
        <taxon>Thermoactinomycetaceae</taxon>
        <taxon>Thermoflavimicrobium</taxon>
    </lineage>
</organism>
<name>A0A364K165_9BACL</name>
<dbReference type="RefSeq" id="WP_113660217.1">
    <property type="nucleotide sequence ID" value="NZ_KZ845676.1"/>
</dbReference>
<protein>
    <submittedName>
        <fullName evidence="2">Uncharacterized protein</fullName>
    </submittedName>
</protein>
<dbReference type="Proteomes" id="UP000251213">
    <property type="component" value="Unassembled WGS sequence"/>
</dbReference>
<reference evidence="2 3" key="2">
    <citation type="submission" date="2018-06" db="EMBL/GenBank/DDBJ databases">
        <authorList>
            <person name="Zhirakovskaya E."/>
        </authorList>
    </citation>
    <scope>NUCLEOTIDE SEQUENCE [LARGE SCALE GENOMIC DNA]</scope>
    <source>
        <strain evidence="2 3">FBKL4.011</strain>
    </source>
</reference>
<feature type="region of interest" description="Disordered" evidence="1">
    <location>
        <begin position="41"/>
        <end position="61"/>
    </location>
</feature>
<sequence>MGKKFRFGIIHAKDDPELEAVSKELQNVGRMLEDISEQINGIFGKDPKSGENQAQTKKKSF</sequence>
<keyword evidence="3" id="KW-1185">Reference proteome</keyword>
<gene>
    <name evidence="2" type="ORF">DL897_16485</name>
</gene>
<accession>A0A364K165</accession>
<dbReference type="AlphaFoldDB" id="A0A364K165"/>
<evidence type="ECO:0000256" key="1">
    <source>
        <dbReference type="SAM" id="MobiDB-lite"/>
    </source>
</evidence>
<comment type="caution">
    <text evidence="2">The sequence shown here is derived from an EMBL/GenBank/DDBJ whole genome shotgun (WGS) entry which is preliminary data.</text>
</comment>
<dbReference type="EMBL" id="QJKK01000014">
    <property type="protein sequence ID" value="RAL21439.1"/>
    <property type="molecule type" value="Genomic_DNA"/>
</dbReference>
<evidence type="ECO:0000313" key="3">
    <source>
        <dbReference type="Proteomes" id="UP000251213"/>
    </source>
</evidence>